<feature type="compositionally biased region" description="Polar residues" evidence="1">
    <location>
        <begin position="283"/>
        <end position="294"/>
    </location>
</feature>
<evidence type="ECO:0000256" key="1">
    <source>
        <dbReference type="SAM" id="MobiDB-lite"/>
    </source>
</evidence>
<feature type="compositionally biased region" description="Low complexity" evidence="1">
    <location>
        <begin position="177"/>
        <end position="188"/>
    </location>
</feature>
<dbReference type="PANTHER" id="PTHR11440">
    <property type="entry name" value="LECITHIN-CHOLESTEROL ACYLTRANSFERASE-RELATED"/>
    <property type="match status" value="1"/>
</dbReference>
<dbReference type="GeneID" id="28740435"/>
<keyword evidence="3" id="KW-1185">Reference proteome</keyword>
<name>A0A0N1H5Y5_9EURO</name>
<feature type="region of interest" description="Disordered" evidence="1">
    <location>
        <begin position="166"/>
        <end position="200"/>
    </location>
</feature>
<protein>
    <submittedName>
        <fullName evidence="2">Uncharacterized protein</fullName>
    </submittedName>
</protein>
<dbReference type="RefSeq" id="XP_018001285.1">
    <property type="nucleotide sequence ID" value="XM_018148556.1"/>
</dbReference>
<dbReference type="Proteomes" id="UP000038010">
    <property type="component" value="Unassembled WGS sequence"/>
</dbReference>
<feature type="compositionally biased region" description="Low complexity" evidence="1">
    <location>
        <begin position="696"/>
        <end position="718"/>
    </location>
</feature>
<dbReference type="AlphaFoldDB" id="A0A0N1H5Y5"/>
<reference evidence="2 3" key="1">
    <citation type="submission" date="2015-06" db="EMBL/GenBank/DDBJ databases">
        <title>Draft genome of the ant-associated black yeast Phialophora attae CBS 131958.</title>
        <authorList>
            <person name="Moreno L.F."/>
            <person name="Stielow B.J."/>
            <person name="de Hoog S."/>
            <person name="Vicente V.A."/>
            <person name="Weiss V.A."/>
            <person name="de Vries M."/>
            <person name="Cruz L.M."/>
            <person name="Souza E.M."/>
        </authorList>
    </citation>
    <scope>NUCLEOTIDE SEQUENCE [LARGE SCALE GENOMIC DNA]</scope>
    <source>
        <strain evidence="2 3">CBS 131958</strain>
    </source>
</reference>
<gene>
    <name evidence="2" type="ORF">AB675_8133</name>
</gene>
<dbReference type="InterPro" id="IPR029058">
    <property type="entry name" value="AB_hydrolase_fold"/>
</dbReference>
<feature type="compositionally biased region" description="Polar residues" evidence="1">
    <location>
        <begin position="166"/>
        <end position="176"/>
    </location>
</feature>
<feature type="region of interest" description="Disordered" evidence="1">
    <location>
        <begin position="667"/>
        <end position="718"/>
    </location>
</feature>
<feature type="compositionally biased region" description="Polar residues" evidence="1">
    <location>
        <begin position="23"/>
        <end position="34"/>
    </location>
</feature>
<feature type="region of interest" description="Disordered" evidence="1">
    <location>
        <begin position="1"/>
        <end position="145"/>
    </location>
</feature>
<feature type="compositionally biased region" description="Polar residues" evidence="1">
    <location>
        <begin position="55"/>
        <end position="66"/>
    </location>
</feature>
<dbReference type="OrthoDB" id="10250441at2759"/>
<accession>A0A0N1H5Y5</accession>
<feature type="region of interest" description="Disordered" evidence="1">
    <location>
        <begin position="239"/>
        <end position="294"/>
    </location>
</feature>
<feature type="compositionally biased region" description="Basic and acidic residues" evidence="1">
    <location>
        <begin position="70"/>
        <end position="80"/>
    </location>
</feature>
<dbReference type="SUPFAM" id="SSF53474">
    <property type="entry name" value="alpha/beta-Hydrolases"/>
    <property type="match status" value="1"/>
</dbReference>
<dbReference type="Gene3D" id="3.40.50.1820">
    <property type="entry name" value="alpha/beta hydrolase"/>
    <property type="match status" value="1"/>
</dbReference>
<evidence type="ECO:0000313" key="3">
    <source>
        <dbReference type="Proteomes" id="UP000038010"/>
    </source>
</evidence>
<feature type="compositionally biased region" description="Polar residues" evidence="1">
    <location>
        <begin position="667"/>
        <end position="678"/>
    </location>
</feature>
<evidence type="ECO:0000313" key="2">
    <source>
        <dbReference type="EMBL" id="KPI41322.1"/>
    </source>
</evidence>
<organism evidence="2 3">
    <name type="scientific">Cyphellophora attinorum</name>
    <dbReference type="NCBI Taxonomy" id="1664694"/>
    <lineage>
        <taxon>Eukaryota</taxon>
        <taxon>Fungi</taxon>
        <taxon>Dikarya</taxon>
        <taxon>Ascomycota</taxon>
        <taxon>Pezizomycotina</taxon>
        <taxon>Eurotiomycetes</taxon>
        <taxon>Chaetothyriomycetidae</taxon>
        <taxon>Chaetothyriales</taxon>
        <taxon>Cyphellophoraceae</taxon>
        <taxon>Cyphellophora</taxon>
    </lineage>
</organism>
<dbReference type="EMBL" id="LFJN01000010">
    <property type="protein sequence ID" value="KPI41322.1"/>
    <property type="molecule type" value="Genomic_DNA"/>
</dbReference>
<proteinExistence type="predicted"/>
<comment type="caution">
    <text evidence="2">The sequence shown here is derived from an EMBL/GenBank/DDBJ whole genome shotgun (WGS) entry which is preliminary data.</text>
</comment>
<sequence>MTTYSQPTSLPPLDTDHRRLLSSIESNDSPLTDQESSDEAIPDPAQEDVIGVSISGAQSLLKSPQTPAIEKQRVLERSLDYFDQQTKPDTIPEAADNDDSSPNHSPVVSPWQAHPSADQKSSISGAFNDARNSTKRRSRSSSNMFGSLIKMLPDLPSLPNLKSITNVGGTDMATRQSSNESSKTSASSGDGGGRAIETLPTRSKPFYSYIGGVDGPADKQPGPIPQSDGVRDMFNAAIRRTDSSRTTRSKRHSDPAVAPSATLAHESSHGLDGSAASMLEPNSPGTTAQMRRNSESSLYLSRRVTSASTYDDTSLFANVTDMANSRFKAITDSLQNSTIRFPRFMNALQTANQSKNVSTETTRNTVINARSSKNEHIHQYTSIHDIKKSKKLIELETNPHRAHPLFFEALDELEGDLVIMGGYRGSILRDAKSHRQLWAPVKVGLGLRNVDLEVGLYREDEEKAHEKIIASGILANIGPIDICRRLLKHSRKCSNAKAGKLRTHDWGYDWRLSPDLLAGRLITFLEGLECNQPHTPPEKRGAWMIAHSLGGLITRYVVNQRPELFAGVLYAGTPMNCVNILGPLRNGDNVLLSSKVLTAQVNFTIRTSFALLPEDGRCFIQKDTNERYDLDFFDPWTWHEWRLSPCINPAQTPPAILRQRERSKSLVSMMTQSVTSLPRPNLFGGNSDASREGSHTSRSIASSGSSSTKVPSSTARSAASSTAQYAEHLVADPLGEATVEPTMHSSSSKTSVATACTLDPDETVPTVYGARVASKEAIKYTTCFDDLAFAAGDGVVLASAAQLPEGYRVVRGGRIESDRGHVGLMGDLEGVGRALKALIEGRKRGIGAGSSENLKA</sequence>
<dbReference type="VEuPathDB" id="FungiDB:AB675_8133"/>